<dbReference type="InterPro" id="IPR019089">
    <property type="entry name" value="Cas_GSU0054"/>
</dbReference>
<dbReference type="Proteomes" id="UP000292274">
    <property type="component" value="Unassembled WGS sequence"/>
</dbReference>
<dbReference type="OrthoDB" id="9787885at2"/>
<protein>
    <submittedName>
        <fullName evidence="1">Type I-U CRISPR-associated protein Cas5/Cas6</fullName>
    </submittedName>
</protein>
<dbReference type="Pfam" id="PF09609">
    <property type="entry name" value="Cas_GSU0054"/>
    <property type="match status" value="1"/>
</dbReference>
<dbReference type="RefSeq" id="WP_131309354.1">
    <property type="nucleotide sequence ID" value="NZ_SJJR01000034.1"/>
</dbReference>
<gene>
    <name evidence="1" type="primary">cas5u6u</name>
    <name evidence="1" type="ORF">E0H26_28085</name>
</gene>
<proteinExistence type="predicted"/>
<sequence>MAFAIQVRLREGRYDAAGIDSAAPEWPPHPARLFCALVASVDSEADREALRWLETAGLPEVWATAEVATTRTSGYVVLNATGGRGSQTWPGRGSGLRQRSGVLPGCDTFAVLWPAEPDDATLARLVRLASQVPYVGRSTSSAEVTVVAAAVPSRPEWVRFAPVPLGRVASVPLRVPYAGYLDALEQAYADGVPAWHVTAPAIAYAAESETTDAPAAGVVDGPYADLLIWGLRRPAVPVRGDDLLSVTDGLRRAVLSRVADPLPVQVSGHGADGRPHVAYLGLLDVGHRHADGHLLGAGVAVPRQLPDADRRALLRGLLGADAADPMSLLRSRRGQRLELQYPPVELRGLDPGRWLAPDGARSWVTVTPLMLDRYPNRRHDLADVIAGSLQTAGYPAPAKVETLVEPVVRGAMRAPRPGSVPRWARKPMLHCRIEFAQPVRGPVIAGALRYLGSGLFVPEVEHVDR</sequence>
<accession>A0A4R0G070</accession>
<organism evidence="1 2">
    <name type="scientific">Micromonospora zingiberis</name>
    <dbReference type="NCBI Taxonomy" id="2053011"/>
    <lineage>
        <taxon>Bacteria</taxon>
        <taxon>Bacillati</taxon>
        <taxon>Actinomycetota</taxon>
        <taxon>Actinomycetes</taxon>
        <taxon>Micromonosporales</taxon>
        <taxon>Micromonosporaceae</taxon>
        <taxon>Micromonospora</taxon>
    </lineage>
</organism>
<dbReference type="EMBL" id="SJJR01000034">
    <property type="protein sequence ID" value="TCB89406.1"/>
    <property type="molecule type" value="Genomic_DNA"/>
</dbReference>
<evidence type="ECO:0000313" key="1">
    <source>
        <dbReference type="EMBL" id="TCB89406.1"/>
    </source>
</evidence>
<reference evidence="1 2" key="1">
    <citation type="submission" date="2019-02" db="EMBL/GenBank/DDBJ databases">
        <title>Jishengella sp. nov., isolated from a root of Zingiber montanum.</title>
        <authorList>
            <person name="Kuncharoen N."/>
            <person name="Kudo T."/>
            <person name="Masahiro Y."/>
            <person name="Ohkuma M."/>
            <person name="Tanasupawat S."/>
        </authorList>
    </citation>
    <scope>NUCLEOTIDE SEQUENCE [LARGE SCALE GENOMIC DNA]</scope>
    <source>
        <strain evidence="1 2">PLAI 1-1</strain>
    </source>
</reference>
<dbReference type="AlphaFoldDB" id="A0A4R0G070"/>
<name>A0A4R0G070_9ACTN</name>
<dbReference type="NCBIfam" id="TIGR02165">
    <property type="entry name" value="cas5_6_GSU0054"/>
    <property type="match status" value="1"/>
</dbReference>
<comment type="caution">
    <text evidence="1">The sequence shown here is derived from an EMBL/GenBank/DDBJ whole genome shotgun (WGS) entry which is preliminary data.</text>
</comment>
<evidence type="ECO:0000313" key="2">
    <source>
        <dbReference type="Proteomes" id="UP000292274"/>
    </source>
</evidence>
<keyword evidence="2" id="KW-1185">Reference proteome</keyword>